<accession>A0A495J3T9</accession>
<name>A0A495J3T9_9SPHI</name>
<evidence type="ECO:0000313" key="2">
    <source>
        <dbReference type="Proteomes" id="UP000268007"/>
    </source>
</evidence>
<dbReference type="EMBL" id="RBKU01000001">
    <property type="protein sequence ID" value="RKR82669.1"/>
    <property type="molecule type" value="Genomic_DNA"/>
</dbReference>
<evidence type="ECO:0000313" key="1">
    <source>
        <dbReference type="EMBL" id="RKR82669.1"/>
    </source>
</evidence>
<dbReference type="AlphaFoldDB" id="A0A495J3T9"/>
<comment type="caution">
    <text evidence="1">The sequence shown here is derived from an EMBL/GenBank/DDBJ whole genome shotgun (WGS) entry which is preliminary data.</text>
</comment>
<keyword evidence="2" id="KW-1185">Reference proteome</keyword>
<sequence length="74" mass="8753">MEDILSQLLAGIQNIQSDIATIKRDIEKINSRYNYLDDKPSEKKPTKKQRELAELNQMRHEAHLRVINRIHKSK</sequence>
<gene>
    <name evidence="1" type="ORF">BDD43_2854</name>
</gene>
<organism evidence="1 2">
    <name type="scientific">Mucilaginibacter gracilis</name>
    <dbReference type="NCBI Taxonomy" id="423350"/>
    <lineage>
        <taxon>Bacteria</taxon>
        <taxon>Pseudomonadati</taxon>
        <taxon>Bacteroidota</taxon>
        <taxon>Sphingobacteriia</taxon>
        <taxon>Sphingobacteriales</taxon>
        <taxon>Sphingobacteriaceae</taxon>
        <taxon>Mucilaginibacter</taxon>
    </lineage>
</organism>
<protein>
    <submittedName>
        <fullName evidence="1">Uncharacterized protein</fullName>
    </submittedName>
</protein>
<proteinExistence type="predicted"/>
<dbReference type="RefSeq" id="WP_121198253.1">
    <property type="nucleotide sequence ID" value="NZ_RBKU01000001.1"/>
</dbReference>
<dbReference type="Proteomes" id="UP000268007">
    <property type="component" value="Unassembled WGS sequence"/>
</dbReference>
<reference evidence="1 2" key="1">
    <citation type="submission" date="2018-10" db="EMBL/GenBank/DDBJ databases">
        <title>Genomic Encyclopedia of Archaeal and Bacterial Type Strains, Phase II (KMG-II): from individual species to whole genera.</title>
        <authorList>
            <person name="Goeker M."/>
        </authorList>
    </citation>
    <scope>NUCLEOTIDE SEQUENCE [LARGE SCALE GENOMIC DNA]</scope>
    <source>
        <strain evidence="1 2">DSM 18602</strain>
    </source>
</reference>